<protein>
    <submittedName>
        <fullName evidence="1">Uncharacterized protein</fullName>
    </submittedName>
</protein>
<name>A0A392UVD0_9FABA</name>
<organism evidence="1 2">
    <name type="scientific">Trifolium medium</name>
    <dbReference type="NCBI Taxonomy" id="97028"/>
    <lineage>
        <taxon>Eukaryota</taxon>
        <taxon>Viridiplantae</taxon>
        <taxon>Streptophyta</taxon>
        <taxon>Embryophyta</taxon>
        <taxon>Tracheophyta</taxon>
        <taxon>Spermatophyta</taxon>
        <taxon>Magnoliopsida</taxon>
        <taxon>eudicotyledons</taxon>
        <taxon>Gunneridae</taxon>
        <taxon>Pentapetalae</taxon>
        <taxon>rosids</taxon>
        <taxon>fabids</taxon>
        <taxon>Fabales</taxon>
        <taxon>Fabaceae</taxon>
        <taxon>Papilionoideae</taxon>
        <taxon>50 kb inversion clade</taxon>
        <taxon>NPAAA clade</taxon>
        <taxon>Hologalegina</taxon>
        <taxon>IRL clade</taxon>
        <taxon>Trifolieae</taxon>
        <taxon>Trifolium</taxon>
    </lineage>
</organism>
<evidence type="ECO:0000313" key="1">
    <source>
        <dbReference type="EMBL" id="MCI79082.1"/>
    </source>
</evidence>
<proteinExistence type="predicted"/>
<evidence type="ECO:0000313" key="2">
    <source>
        <dbReference type="Proteomes" id="UP000265520"/>
    </source>
</evidence>
<feature type="non-terminal residue" evidence="1">
    <location>
        <position position="46"/>
    </location>
</feature>
<dbReference type="EMBL" id="LXQA010965566">
    <property type="protein sequence ID" value="MCI79082.1"/>
    <property type="molecule type" value="Genomic_DNA"/>
</dbReference>
<sequence>MKVTMEELREGLAELEMKKEEPCPKINMTDLDGEDLWVRRWDRFQK</sequence>
<comment type="caution">
    <text evidence="1">The sequence shown here is derived from an EMBL/GenBank/DDBJ whole genome shotgun (WGS) entry which is preliminary data.</text>
</comment>
<dbReference type="Proteomes" id="UP000265520">
    <property type="component" value="Unassembled WGS sequence"/>
</dbReference>
<keyword evidence="2" id="KW-1185">Reference proteome</keyword>
<accession>A0A392UVD0</accession>
<reference evidence="1 2" key="1">
    <citation type="journal article" date="2018" name="Front. Plant Sci.">
        <title>Red Clover (Trifolium pratense) and Zigzag Clover (T. medium) - A Picture of Genomic Similarities and Differences.</title>
        <authorList>
            <person name="Dluhosova J."/>
            <person name="Istvanek J."/>
            <person name="Nedelnik J."/>
            <person name="Repkova J."/>
        </authorList>
    </citation>
    <scope>NUCLEOTIDE SEQUENCE [LARGE SCALE GENOMIC DNA]</scope>
    <source>
        <strain evidence="2">cv. 10/8</strain>
        <tissue evidence="1">Leaf</tissue>
    </source>
</reference>
<gene>
    <name evidence="1" type="ORF">A2U01_0100353</name>
</gene>
<dbReference type="AlphaFoldDB" id="A0A392UVD0"/>